<dbReference type="Proteomes" id="UP000825381">
    <property type="component" value="Chromosome"/>
</dbReference>
<dbReference type="PROSITE" id="PS50005">
    <property type="entry name" value="TPR"/>
    <property type="match status" value="1"/>
</dbReference>
<dbReference type="RefSeq" id="WP_220641299.1">
    <property type="nucleotide sequence ID" value="NZ_CP080429.1"/>
</dbReference>
<organism evidence="4 5">
    <name type="scientific">Flavobacterium litorale</name>
    <dbReference type="NCBI Taxonomy" id="2856519"/>
    <lineage>
        <taxon>Bacteria</taxon>
        <taxon>Pseudomonadati</taxon>
        <taxon>Bacteroidota</taxon>
        <taxon>Flavobacteriia</taxon>
        <taxon>Flavobacteriales</taxon>
        <taxon>Flavobacteriaceae</taxon>
        <taxon>Flavobacterium</taxon>
    </lineage>
</organism>
<evidence type="ECO:0000256" key="2">
    <source>
        <dbReference type="SAM" id="Phobius"/>
    </source>
</evidence>
<dbReference type="PROSITE" id="PS50293">
    <property type="entry name" value="TPR_REGION"/>
    <property type="match status" value="1"/>
</dbReference>
<feature type="transmembrane region" description="Helical" evidence="2">
    <location>
        <begin position="126"/>
        <end position="149"/>
    </location>
</feature>
<feature type="repeat" description="TPR" evidence="1">
    <location>
        <begin position="52"/>
        <end position="85"/>
    </location>
</feature>
<keyword evidence="2" id="KW-0472">Membrane</keyword>
<protein>
    <submittedName>
        <fullName evidence="4">Tetratricopeptide repeat protein</fullName>
    </submittedName>
</protein>
<sequence length="248" mass="27802">MKRILYILTALFFVQGFAQSTFDEGNALYKEGKYNEAAKAYQSILDDGKQSAEVYFNLANAYYKMDAVAPAIYNYEKALLLKPNYEDAKINLGYAQKMTIDDIQAVPEVGFSKIVHNFTGAYHYDVWAWGAVIGSVLFLLCFIGYYFAGTTTLKRVFFMGMVLMFLGIVVTILSAVFVEAESAKQRPAIVFNEVVSVKSEPTDGAPDAFILHEGTKVYVLETLGNYKKIELADDTEGWIKKDAIKELK</sequence>
<feature type="signal peptide" evidence="3">
    <location>
        <begin position="1"/>
        <end position="18"/>
    </location>
</feature>
<dbReference type="SMART" id="SM00028">
    <property type="entry name" value="TPR"/>
    <property type="match status" value="2"/>
</dbReference>
<evidence type="ECO:0000256" key="3">
    <source>
        <dbReference type="SAM" id="SignalP"/>
    </source>
</evidence>
<dbReference type="Pfam" id="PF13414">
    <property type="entry name" value="TPR_11"/>
    <property type="match status" value="1"/>
</dbReference>
<keyword evidence="5" id="KW-1185">Reference proteome</keyword>
<dbReference type="InterPro" id="IPR019734">
    <property type="entry name" value="TPR_rpt"/>
</dbReference>
<keyword evidence="2" id="KW-1133">Transmembrane helix</keyword>
<gene>
    <name evidence="4" type="ORF">K1I41_03495</name>
</gene>
<feature type="chain" id="PRO_5045463176" evidence="3">
    <location>
        <begin position="19"/>
        <end position="248"/>
    </location>
</feature>
<proteinExistence type="predicted"/>
<name>A0ABX8VD40_9FLAO</name>
<dbReference type="Gene3D" id="2.30.30.40">
    <property type="entry name" value="SH3 Domains"/>
    <property type="match status" value="1"/>
</dbReference>
<dbReference type="SUPFAM" id="SSF48452">
    <property type="entry name" value="TPR-like"/>
    <property type="match status" value="1"/>
</dbReference>
<evidence type="ECO:0000256" key="1">
    <source>
        <dbReference type="PROSITE-ProRule" id="PRU00339"/>
    </source>
</evidence>
<feature type="transmembrane region" description="Helical" evidence="2">
    <location>
        <begin position="156"/>
        <end position="178"/>
    </location>
</feature>
<reference evidence="4 5" key="1">
    <citation type="submission" date="2021-07" db="EMBL/GenBank/DDBJ databases">
        <title>Flavobacterium WSW3-B6 sp.nov, isolated from seaweed.</title>
        <authorList>
            <person name="Muhammad N."/>
            <person name="Ho H."/>
            <person name="Lee Y.-J."/>
            <person name="Nguyen T."/>
            <person name="Ho J."/>
            <person name="Kim S.-G."/>
        </authorList>
    </citation>
    <scope>NUCLEOTIDE SEQUENCE [LARGE SCALE GENOMIC DNA]</scope>
    <source>
        <strain evidence="4 5">WSW3-B6</strain>
    </source>
</reference>
<keyword evidence="2" id="KW-0812">Transmembrane</keyword>
<evidence type="ECO:0000313" key="5">
    <source>
        <dbReference type="Proteomes" id="UP000825381"/>
    </source>
</evidence>
<dbReference type="Gene3D" id="1.25.40.10">
    <property type="entry name" value="Tetratricopeptide repeat domain"/>
    <property type="match status" value="1"/>
</dbReference>
<keyword evidence="1" id="KW-0802">TPR repeat</keyword>
<dbReference type="EMBL" id="CP080429">
    <property type="protein sequence ID" value="QYJ68961.1"/>
    <property type="molecule type" value="Genomic_DNA"/>
</dbReference>
<keyword evidence="3" id="KW-0732">Signal</keyword>
<dbReference type="InterPro" id="IPR011990">
    <property type="entry name" value="TPR-like_helical_dom_sf"/>
</dbReference>
<accession>A0ABX8VD40</accession>
<evidence type="ECO:0000313" key="4">
    <source>
        <dbReference type="EMBL" id="QYJ68961.1"/>
    </source>
</evidence>